<accession>A0ACC3BXT7</accession>
<sequence length="211" mass="22078">MAAPLTGFLPSLALSRTPACTGRRHCLCSAAPPPSSPPSGHAAADTPALSRRSFLSSAVAAAAAAAAASVAGLTAAAAPVQAYEDIPQLPPGARQLDNLLKARVQWAAIGATVSERHEVMDTTEWNNVRTYLRKFYSVGDDMVALGKGRGKESKKAVEGIAKALRKTVKDMDKPAAAKDWEAFMVAHASATSLVDDFFGYLKSASDIPDEL</sequence>
<name>A0ACC3BXT7_PYRYE</name>
<comment type="caution">
    <text evidence="1">The sequence shown here is derived from an EMBL/GenBank/DDBJ whole genome shotgun (WGS) entry which is preliminary data.</text>
</comment>
<keyword evidence="2" id="KW-1185">Reference proteome</keyword>
<evidence type="ECO:0000313" key="1">
    <source>
        <dbReference type="EMBL" id="KAK1862398.1"/>
    </source>
</evidence>
<dbReference type="EMBL" id="CM020618">
    <property type="protein sequence ID" value="KAK1862398.1"/>
    <property type="molecule type" value="Genomic_DNA"/>
</dbReference>
<evidence type="ECO:0000313" key="2">
    <source>
        <dbReference type="Proteomes" id="UP000798662"/>
    </source>
</evidence>
<reference evidence="1" key="1">
    <citation type="submission" date="2019-11" db="EMBL/GenBank/DDBJ databases">
        <title>Nori genome reveals adaptations in red seaweeds to the harsh intertidal environment.</title>
        <authorList>
            <person name="Wang D."/>
            <person name="Mao Y."/>
        </authorList>
    </citation>
    <scope>NUCLEOTIDE SEQUENCE</scope>
    <source>
        <tissue evidence="1">Gametophyte</tissue>
    </source>
</reference>
<gene>
    <name evidence="1" type="ORF">I4F81_004972</name>
</gene>
<organism evidence="1 2">
    <name type="scientific">Pyropia yezoensis</name>
    <name type="common">Susabi-nori</name>
    <name type="synonym">Porphyra yezoensis</name>
    <dbReference type="NCBI Taxonomy" id="2788"/>
    <lineage>
        <taxon>Eukaryota</taxon>
        <taxon>Rhodophyta</taxon>
        <taxon>Bangiophyceae</taxon>
        <taxon>Bangiales</taxon>
        <taxon>Bangiaceae</taxon>
        <taxon>Pyropia</taxon>
    </lineage>
</organism>
<dbReference type="Proteomes" id="UP000798662">
    <property type="component" value="Chromosome 1"/>
</dbReference>
<protein>
    <submittedName>
        <fullName evidence="1">Uncharacterized protein</fullName>
    </submittedName>
</protein>
<proteinExistence type="predicted"/>